<dbReference type="SUPFAM" id="SSF63418">
    <property type="entry name" value="MurE/MurF N-terminal domain"/>
    <property type="match status" value="1"/>
</dbReference>
<feature type="domain" description="Mur ligase central" evidence="14">
    <location>
        <begin position="118"/>
        <end position="306"/>
    </location>
</feature>
<dbReference type="EMBL" id="AP014648">
    <property type="protein sequence ID" value="BAQ17028.1"/>
    <property type="molecule type" value="Genomic_DNA"/>
</dbReference>
<dbReference type="GO" id="GO:0008360">
    <property type="term" value="P:regulation of cell shape"/>
    <property type="evidence" value="ECO:0007669"/>
    <property type="project" value="UniProtKB-KW"/>
</dbReference>
<comment type="caution">
    <text evidence="10">Lacks conserved residue(s) required for the propagation of feature annotation.</text>
</comment>
<organism evidence="15 16">
    <name type="scientific">Methyloceanibacter caenitepidi</name>
    <dbReference type="NCBI Taxonomy" id="1384459"/>
    <lineage>
        <taxon>Bacteria</taxon>
        <taxon>Pseudomonadati</taxon>
        <taxon>Pseudomonadota</taxon>
        <taxon>Alphaproteobacteria</taxon>
        <taxon>Hyphomicrobiales</taxon>
        <taxon>Hyphomicrobiaceae</taxon>
        <taxon>Methyloceanibacter</taxon>
    </lineage>
</organism>
<protein>
    <recommendedName>
        <fullName evidence="10 11">UDP-N-acetylmuramoyl-tripeptide--D-alanyl-D-alanine ligase</fullName>
        <ecNumber evidence="10 11">6.3.2.10</ecNumber>
    </recommendedName>
    <alternativeName>
        <fullName evidence="10">D-alanyl-D-alanine-adding enzyme</fullName>
    </alternativeName>
</protein>
<evidence type="ECO:0000256" key="3">
    <source>
        <dbReference type="ARBA" id="ARBA00022618"/>
    </source>
</evidence>
<dbReference type="AlphaFoldDB" id="A0A0A8K240"/>
<sequence length="475" mass="50183">MGEVISATDGRCEGDPAAPITGFSIDSRAIEPGEGFIAIRGPNRDGHDFVAKALETEAGCAIVEETFPADTSIEQGGAGAPSEYDEARLVRVRDTFEALNDLGREGRDRTDHAVVIGVTGSAGKTGTKEALRVALSPSGSVHASAKSFNNHWGVPLTLANMPRGIDYGVFEMGMNHAGEISALTRLVRPHIAIVTTVAPVHLGFFASVEEIADAKAEIFEGLVPGGSAVINRDNPHFERLTAAARSEGAEVVSFGEDERSTVRLMHCDLDPNGSTVTSDILGETITYRVGAPGRHVVQNMLAVLGAVKLAGADLKAAAEALGALQPPVGRGQRFVIATERDPVCIVDESYNANPASMRAALATLGLTPRSEYKRRVVVLGDMLELGKDSPRLHRELAEAVDAAGIDVVFASGADMASLFEAVPKERRGAYAKTSEELAPALLSTVQPGDIVMVKGSLGSRMAPLVDELKRKFEDR</sequence>
<dbReference type="InterPro" id="IPR051046">
    <property type="entry name" value="MurCDEF_CellWall_CoF430Synth"/>
</dbReference>
<dbReference type="Pfam" id="PF02875">
    <property type="entry name" value="Mur_ligase_C"/>
    <property type="match status" value="1"/>
</dbReference>
<evidence type="ECO:0000256" key="5">
    <source>
        <dbReference type="ARBA" id="ARBA00022840"/>
    </source>
</evidence>
<comment type="catalytic activity">
    <reaction evidence="10 11">
        <text>D-alanyl-D-alanine + UDP-N-acetyl-alpha-D-muramoyl-L-alanyl-gamma-D-glutamyl-meso-2,6-diaminopimelate + ATP = UDP-N-acetyl-alpha-D-muramoyl-L-alanyl-gamma-D-glutamyl-meso-2,6-diaminopimeloyl-D-alanyl-D-alanine + ADP + phosphate + H(+)</text>
        <dbReference type="Rhea" id="RHEA:28374"/>
        <dbReference type="ChEBI" id="CHEBI:15378"/>
        <dbReference type="ChEBI" id="CHEBI:30616"/>
        <dbReference type="ChEBI" id="CHEBI:43474"/>
        <dbReference type="ChEBI" id="CHEBI:57822"/>
        <dbReference type="ChEBI" id="CHEBI:61386"/>
        <dbReference type="ChEBI" id="CHEBI:83905"/>
        <dbReference type="ChEBI" id="CHEBI:456216"/>
        <dbReference type="EC" id="6.3.2.10"/>
    </reaction>
</comment>
<dbReference type="Proteomes" id="UP000031643">
    <property type="component" value="Chromosome"/>
</dbReference>
<dbReference type="HAMAP" id="MF_02019">
    <property type="entry name" value="MurF"/>
    <property type="match status" value="1"/>
</dbReference>
<dbReference type="GO" id="GO:0008766">
    <property type="term" value="F:UDP-N-acetylmuramoylalanyl-D-glutamyl-2,6-diaminopimelate-D-alanyl-D-alanine ligase activity"/>
    <property type="evidence" value="ECO:0007669"/>
    <property type="project" value="RHEA"/>
</dbReference>
<evidence type="ECO:0000259" key="12">
    <source>
        <dbReference type="Pfam" id="PF01225"/>
    </source>
</evidence>
<evidence type="ECO:0000256" key="10">
    <source>
        <dbReference type="HAMAP-Rule" id="MF_02019"/>
    </source>
</evidence>
<evidence type="ECO:0000256" key="7">
    <source>
        <dbReference type="ARBA" id="ARBA00022984"/>
    </source>
</evidence>
<feature type="domain" description="Mur ligase C-terminal" evidence="13">
    <location>
        <begin position="333"/>
        <end position="456"/>
    </location>
</feature>
<evidence type="ECO:0000256" key="8">
    <source>
        <dbReference type="ARBA" id="ARBA00023306"/>
    </source>
</evidence>
<dbReference type="Pfam" id="PF01225">
    <property type="entry name" value="Mur_ligase"/>
    <property type="match status" value="1"/>
</dbReference>
<keyword evidence="3 10" id="KW-0132">Cell division</keyword>
<dbReference type="SUPFAM" id="SSF53244">
    <property type="entry name" value="MurD-like peptide ligases, peptide-binding domain"/>
    <property type="match status" value="1"/>
</dbReference>
<feature type="domain" description="Mur ligase N-terminal catalytic" evidence="12">
    <location>
        <begin position="20"/>
        <end position="103"/>
    </location>
</feature>
<keyword evidence="7 10" id="KW-0573">Peptidoglycan synthesis</keyword>
<dbReference type="HOGENOM" id="CLU_031507_4_1_5"/>
<evidence type="ECO:0000313" key="16">
    <source>
        <dbReference type="Proteomes" id="UP000031643"/>
    </source>
</evidence>
<dbReference type="GO" id="GO:0047480">
    <property type="term" value="F:UDP-N-acetylmuramoyl-tripeptide-D-alanyl-D-alanine ligase activity"/>
    <property type="evidence" value="ECO:0007669"/>
    <property type="project" value="UniProtKB-UniRule"/>
</dbReference>
<dbReference type="Gene3D" id="3.40.1190.10">
    <property type="entry name" value="Mur-like, catalytic domain"/>
    <property type="match status" value="1"/>
</dbReference>
<evidence type="ECO:0000256" key="11">
    <source>
        <dbReference type="RuleBase" id="RU004136"/>
    </source>
</evidence>
<dbReference type="Pfam" id="PF08245">
    <property type="entry name" value="Mur_ligase_M"/>
    <property type="match status" value="1"/>
</dbReference>
<dbReference type="Gene3D" id="3.90.190.20">
    <property type="entry name" value="Mur ligase, C-terminal domain"/>
    <property type="match status" value="1"/>
</dbReference>
<comment type="function">
    <text evidence="10 11">Involved in cell wall formation. Catalyzes the final step in the synthesis of UDP-N-acetylmuramoyl-pentapeptide, the precursor of murein.</text>
</comment>
<dbReference type="InterPro" id="IPR035911">
    <property type="entry name" value="MurE/MurF_N"/>
</dbReference>
<dbReference type="UniPathway" id="UPA00219"/>
<dbReference type="InterPro" id="IPR036565">
    <property type="entry name" value="Mur-like_cat_sf"/>
</dbReference>
<dbReference type="EC" id="6.3.2.10" evidence="10 11"/>
<dbReference type="NCBIfam" id="NF010693">
    <property type="entry name" value="PRK14093.1"/>
    <property type="match status" value="1"/>
</dbReference>
<dbReference type="InterPro" id="IPR004101">
    <property type="entry name" value="Mur_ligase_C"/>
</dbReference>
<evidence type="ECO:0000313" key="15">
    <source>
        <dbReference type="EMBL" id="BAQ17028.1"/>
    </source>
</evidence>
<dbReference type="SUPFAM" id="SSF53623">
    <property type="entry name" value="MurD-like peptide ligases, catalytic domain"/>
    <property type="match status" value="1"/>
</dbReference>
<dbReference type="STRING" id="1384459.GL4_1573"/>
<name>A0A0A8K240_9HYPH</name>
<dbReference type="GO" id="GO:0009252">
    <property type="term" value="P:peptidoglycan biosynthetic process"/>
    <property type="evidence" value="ECO:0007669"/>
    <property type="project" value="UniProtKB-UniRule"/>
</dbReference>
<comment type="subcellular location">
    <subcellularLocation>
        <location evidence="10 11">Cytoplasm</location>
    </subcellularLocation>
</comment>
<dbReference type="PANTHER" id="PTHR43024">
    <property type="entry name" value="UDP-N-ACETYLMURAMOYL-TRIPEPTIDE--D-ALANYL-D-ALANINE LIGASE"/>
    <property type="match status" value="1"/>
</dbReference>
<dbReference type="PANTHER" id="PTHR43024:SF1">
    <property type="entry name" value="UDP-N-ACETYLMURAMOYL-TRIPEPTIDE--D-ALANYL-D-ALANINE LIGASE"/>
    <property type="match status" value="1"/>
</dbReference>
<keyword evidence="5 10" id="KW-0067">ATP-binding</keyword>
<dbReference type="GO" id="GO:0051301">
    <property type="term" value="P:cell division"/>
    <property type="evidence" value="ECO:0007669"/>
    <property type="project" value="UniProtKB-KW"/>
</dbReference>
<proteinExistence type="inferred from homology"/>
<comment type="pathway">
    <text evidence="10 11">Cell wall biogenesis; peptidoglycan biosynthesis.</text>
</comment>
<dbReference type="InterPro" id="IPR013221">
    <property type="entry name" value="Mur_ligase_cen"/>
</dbReference>
<evidence type="ECO:0000259" key="14">
    <source>
        <dbReference type="Pfam" id="PF08245"/>
    </source>
</evidence>
<dbReference type="InterPro" id="IPR000713">
    <property type="entry name" value="Mur_ligase_N"/>
</dbReference>
<dbReference type="GO" id="GO:0005737">
    <property type="term" value="C:cytoplasm"/>
    <property type="evidence" value="ECO:0007669"/>
    <property type="project" value="UniProtKB-SubCell"/>
</dbReference>
<dbReference type="GO" id="GO:0005524">
    <property type="term" value="F:ATP binding"/>
    <property type="evidence" value="ECO:0007669"/>
    <property type="project" value="UniProtKB-UniRule"/>
</dbReference>
<accession>A0A0A8K240</accession>
<dbReference type="KEGG" id="mcg:GL4_1573"/>
<keyword evidence="6 10" id="KW-0133">Cell shape</keyword>
<evidence type="ECO:0000256" key="9">
    <source>
        <dbReference type="ARBA" id="ARBA00023316"/>
    </source>
</evidence>
<dbReference type="InterPro" id="IPR005863">
    <property type="entry name" value="UDP-N-AcMur_synth"/>
</dbReference>
<keyword evidence="16" id="KW-1185">Reference proteome</keyword>
<keyword evidence="9 10" id="KW-0961">Cell wall biogenesis/degradation</keyword>
<keyword evidence="2 10" id="KW-0436">Ligase</keyword>
<dbReference type="Gene3D" id="3.40.1390.10">
    <property type="entry name" value="MurE/MurF, N-terminal domain"/>
    <property type="match status" value="1"/>
</dbReference>
<evidence type="ECO:0000256" key="1">
    <source>
        <dbReference type="ARBA" id="ARBA00022490"/>
    </source>
</evidence>
<dbReference type="GO" id="GO:0071555">
    <property type="term" value="P:cell wall organization"/>
    <property type="evidence" value="ECO:0007669"/>
    <property type="project" value="UniProtKB-KW"/>
</dbReference>
<evidence type="ECO:0000259" key="13">
    <source>
        <dbReference type="Pfam" id="PF02875"/>
    </source>
</evidence>
<keyword evidence="4 10" id="KW-0547">Nucleotide-binding</keyword>
<evidence type="ECO:0000256" key="6">
    <source>
        <dbReference type="ARBA" id="ARBA00022960"/>
    </source>
</evidence>
<reference evidence="15 16" key="1">
    <citation type="submission" date="2014-09" db="EMBL/GenBank/DDBJ databases">
        <title>Genome sequencing of Methyloceanibacter caenitepidi Gela4.</title>
        <authorList>
            <person name="Takeuchi M."/>
            <person name="Susumu S."/>
            <person name="Kamagata Y."/>
            <person name="Oshima K."/>
            <person name="Hattori M."/>
            <person name="Iwasaki W."/>
        </authorList>
    </citation>
    <scope>NUCLEOTIDE SEQUENCE [LARGE SCALE GENOMIC DNA]</scope>
    <source>
        <strain evidence="15 16">Gela4</strain>
    </source>
</reference>
<evidence type="ECO:0000256" key="4">
    <source>
        <dbReference type="ARBA" id="ARBA00022741"/>
    </source>
</evidence>
<dbReference type="NCBIfam" id="TIGR01143">
    <property type="entry name" value="murF"/>
    <property type="match status" value="1"/>
</dbReference>
<evidence type="ECO:0000256" key="2">
    <source>
        <dbReference type="ARBA" id="ARBA00022598"/>
    </source>
</evidence>
<gene>
    <name evidence="10" type="primary">murF</name>
    <name evidence="15" type="ORF">GL4_1573</name>
</gene>
<dbReference type="InterPro" id="IPR036615">
    <property type="entry name" value="Mur_ligase_C_dom_sf"/>
</dbReference>
<keyword evidence="1 10" id="KW-0963">Cytoplasm</keyword>
<keyword evidence="8 10" id="KW-0131">Cell cycle</keyword>
<comment type="similarity">
    <text evidence="10">Belongs to the MurCDEF family. MurF subfamily.</text>
</comment>